<dbReference type="SUPFAM" id="SSF56112">
    <property type="entry name" value="Protein kinase-like (PK-like)"/>
    <property type="match status" value="1"/>
</dbReference>
<dbReference type="Gene3D" id="3.90.1200.10">
    <property type="match status" value="1"/>
</dbReference>
<gene>
    <name evidence="3" type="ORF">HH215_14260</name>
</gene>
<evidence type="ECO:0000259" key="2">
    <source>
        <dbReference type="Pfam" id="PF01636"/>
    </source>
</evidence>
<dbReference type="AlphaFoldDB" id="A0A7Z2VJK2"/>
<reference evidence="3 4" key="1">
    <citation type="submission" date="2020-04" db="EMBL/GenBank/DDBJ databases">
        <title>Genome sequencing of novel species.</title>
        <authorList>
            <person name="Heo J."/>
            <person name="Kim S.-J."/>
            <person name="Kim J.-S."/>
            <person name="Hong S.-B."/>
            <person name="Kwon S.-W."/>
        </authorList>
    </citation>
    <scope>NUCLEOTIDE SEQUENCE [LARGE SCALE GENOMIC DNA]</scope>
    <source>
        <strain evidence="3 4">MFER-1</strain>
    </source>
</reference>
<keyword evidence="3" id="KW-0808">Transferase</keyword>
<dbReference type="EMBL" id="CP051680">
    <property type="protein sequence ID" value="QJD84237.1"/>
    <property type="molecule type" value="Genomic_DNA"/>
</dbReference>
<dbReference type="InterPro" id="IPR002575">
    <property type="entry name" value="Aminoglycoside_PTrfase"/>
</dbReference>
<name>A0A7Z2VJK2_9BACL</name>
<comment type="similarity">
    <text evidence="1">Belongs to the pseudomonas-type ThrB family.</text>
</comment>
<proteinExistence type="inferred from homology"/>
<dbReference type="RefSeq" id="WP_169280521.1">
    <property type="nucleotide sequence ID" value="NZ_CP051680.1"/>
</dbReference>
<sequence length="334" mass="38936">MLQHSNETNERWAAEIADDLKARFGLRVNKAEPIDKGWLNVKWKIVTDQEPLFVKYYHPDRYKLQERPDRRNAIEKTLQLQNGLCTAGIPCPKVYHNRQYIQVTPSGLHYALLGWVDGHTVDAGGMNAAQMFELGAATGRMHKWLRSVPPLDKPAWSPNKEGYLREWQGNRQKALEADDRIVLEWLRRSQAIVQAMDFRMFDSSPIGWLHWDLWVDNLLLHEWGLSGIVDFDRMKMAYPEIDVARAILSGSLRDGQIELESARAYMEGYRAHAEMPEVSLARAMRMLYLIESIWWLRTEVRAESELRGLLGRFVEEMHWIEDHWTSLPELLDSL</sequence>
<dbReference type="GO" id="GO:0019202">
    <property type="term" value="F:amino acid kinase activity"/>
    <property type="evidence" value="ECO:0007669"/>
    <property type="project" value="TreeGrafter"/>
</dbReference>
<dbReference type="PANTHER" id="PTHR21064:SF6">
    <property type="entry name" value="AMINOGLYCOSIDE PHOSPHOTRANSFERASE DOMAIN-CONTAINING PROTEIN"/>
    <property type="match status" value="1"/>
</dbReference>
<evidence type="ECO:0000256" key="1">
    <source>
        <dbReference type="ARBA" id="ARBA00038240"/>
    </source>
</evidence>
<dbReference type="KEGG" id="cheb:HH215_14260"/>
<dbReference type="Proteomes" id="UP000502248">
    <property type="component" value="Chromosome"/>
</dbReference>
<accession>A0A7Z2VJK2</accession>
<dbReference type="InterPro" id="IPR050249">
    <property type="entry name" value="Pseudomonas-type_ThrB"/>
</dbReference>
<protein>
    <submittedName>
        <fullName evidence="3">Phosphotransferase</fullName>
    </submittedName>
</protein>
<dbReference type="Pfam" id="PF01636">
    <property type="entry name" value="APH"/>
    <property type="match status" value="1"/>
</dbReference>
<keyword evidence="4" id="KW-1185">Reference proteome</keyword>
<feature type="domain" description="Aminoglycoside phosphotransferase" evidence="2">
    <location>
        <begin position="31"/>
        <end position="273"/>
    </location>
</feature>
<evidence type="ECO:0000313" key="3">
    <source>
        <dbReference type="EMBL" id="QJD84237.1"/>
    </source>
</evidence>
<dbReference type="InterPro" id="IPR011009">
    <property type="entry name" value="Kinase-like_dom_sf"/>
</dbReference>
<dbReference type="PANTHER" id="PTHR21064">
    <property type="entry name" value="AMINOGLYCOSIDE PHOSPHOTRANSFERASE DOMAIN-CONTAINING PROTEIN-RELATED"/>
    <property type="match status" value="1"/>
</dbReference>
<dbReference type="Gene3D" id="3.30.200.20">
    <property type="entry name" value="Phosphorylase Kinase, domain 1"/>
    <property type="match status" value="1"/>
</dbReference>
<evidence type="ECO:0000313" key="4">
    <source>
        <dbReference type="Proteomes" id="UP000502248"/>
    </source>
</evidence>
<organism evidence="3 4">
    <name type="scientific">Cohnella herbarum</name>
    <dbReference type="NCBI Taxonomy" id="2728023"/>
    <lineage>
        <taxon>Bacteria</taxon>
        <taxon>Bacillati</taxon>
        <taxon>Bacillota</taxon>
        <taxon>Bacilli</taxon>
        <taxon>Bacillales</taxon>
        <taxon>Paenibacillaceae</taxon>
        <taxon>Cohnella</taxon>
    </lineage>
</organism>